<evidence type="ECO:0000256" key="2">
    <source>
        <dbReference type="ARBA" id="ARBA00009196"/>
    </source>
</evidence>
<dbReference type="InterPro" id="IPR000719">
    <property type="entry name" value="Prot_kinase_dom"/>
</dbReference>
<evidence type="ECO:0000256" key="4">
    <source>
        <dbReference type="ARBA" id="ARBA00022527"/>
    </source>
</evidence>
<evidence type="ECO:0000256" key="6">
    <source>
        <dbReference type="ARBA" id="ARBA00022723"/>
    </source>
</evidence>
<proteinExistence type="inferred from homology"/>
<keyword evidence="7" id="KW-0547">Nucleotide-binding</keyword>
<dbReference type="InterPro" id="IPR018935">
    <property type="entry name" value="RIO_kinase_CS"/>
</dbReference>
<dbReference type="InterPro" id="IPR000687">
    <property type="entry name" value="RIO_kinase"/>
</dbReference>
<comment type="catalytic activity">
    <reaction evidence="11">
        <text>L-threonyl-[protein] + ATP = O-phospho-L-threonyl-[protein] + ADP + H(+)</text>
        <dbReference type="Rhea" id="RHEA:46608"/>
        <dbReference type="Rhea" id="RHEA-COMP:11060"/>
        <dbReference type="Rhea" id="RHEA-COMP:11605"/>
        <dbReference type="ChEBI" id="CHEBI:15378"/>
        <dbReference type="ChEBI" id="CHEBI:30013"/>
        <dbReference type="ChEBI" id="CHEBI:30616"/>
        <dbReference type="ChEBI" id="CHEBI:61977"/>
        <dbReference type="ChEBI" id="CHEBI:456216"/>
        <dbReference type="EC" id="2.7.11.1"/>
    </reaction>
</comment>
<evidence type="ECO:0000256" key="5">
    <source>
        <dbReference type="ARBA" id="ARBA00022679"/>
    </source>
</evidence>
<evidence type="ECO:0000256" key="13">
    <source>
        <dbReference type="SAM" id="MobiDB-lite"/>
    </source>
</evidence>
<evidence type="ECO:0000256" key="12">
    <source>
        <dbReference type="ARBA" id="ARBA00048679"/>
    </source>
</evidence>
<dbReference type="InterPro" id="IPR015285">
    <property type="entry name" value="RIO2_wHTH_N"/>
</dbReference>
<dbReference type="InterPro" id="IPR018934">
    <property type="entry name" value="RIO_dom"/>
</dbReference>
<evidence type="ECO:0000256" key="7">
    <source>
        <dbReference type="ARBA" id="ARBA00022741"/>
    </source>
</evidence>
<dbReference type="Pfam" id="PF01163">
    <property type="entry name" value="RIO1"/>
    <property type="match status" value="1"/>
</dbReference>
<dbReference type="EC" id="2.7.11.1" evidence="3"/>
<evidence type="ECO:0000256" key="9">
    <source>
        <dbReference type="ARBA" id="ARBA00022840"/>
    </source>
</evidence>
<keyword evidence="6" id="KW-0479">Metal-binding</keyword>
<evidence type="ECO:0000256" key="1">
    <source>
        <dbReference type="ARBA" id="ARBA00001946"/>
    </source>
</evidence>
<dbReference type="Proteomes" id="UP001642484">
    <property type="component" value="Unassembled WGS sequence"/>
</dbReference>
<dbReference type="InterPro" id="IPR030484">
    <property type="entry name" value="Rio2"/>
</dbReference>
<comment type="catalytic activity">
    <reaction evidence="12">
        <text>L-seryl-[protein] + ATP = O-phospho-L-seryl-[protein] + ADP + H(+)</text>
        <dbReference type="Rhea" id="RHEA:17989"/>
        <dbReference type="Rhea" id="RHEA-COMP:9863"/>
        <dbReference type="Rhea" id="RHEA-COMP:11604"/>
        <dbReference type="ChEBI" id="CHEBI:15378"/>
        <dbReference type="ChEBI" id="CHEBI:29999"/>
        <dbReference type="ChEBI" id="CHEBI:30616"/>
        <dbReference type="ChEBI" id="CHEBI:83421"/>
        <dbReference type="ChEBI" id="CHEBI:456216"/>
        <dbReference type="EC" id="2.7.11.1"/>
    </reaction>
</comment>
<sequence>MKLDVTMFRYITKEEFRVLTAVEMGMRNHEHVPAPLIENISKLSRSLCYKTLQTLLRNKLVGHDGQSYDGWRLTYHGYDFLALRALAARGTITAVGRRLGVGKESDVHYAQGPDGELVALKLHRLGRISFRAIKEKRDYLRHRVHASWMYMAKLAAAKEFAYMKALKDEGFPVPSPIDQNRHVVVMSFVHATPLFQIRSLQHPHQVLERLMRLVVRLLRAGIVHGDFNEFNLMLDQDEKITLIDFPQIVYNNHPNAEDEDATPKGGTPRKSTPTPEVEGPAVG</sequence>
<evidence type="ECO:0000313" key="16">
    <source>
        <dbReference type="Proteomes" id="UP001642484"/>
    </source>
</evidence>
<evidence type="ECO:0000259" key="14">
    <source>
        <dbReference type="PROSITE" id="PS50011"/>
    </source>
</evidence>
<dbReference type="PROSITE" id="PS01245">
    <property type="entry name" value="RIO1"/>
    <property type="match status" value="1"/>
</dbReference>
<name>A0ABP0LLP3_9DINO</name>
<keyword evidence="5" id="KW-0808">Transferase</keyword>
<dbReference type="InterPro" id="IPR011009">
    <property type="entry name" value="Kinase-like_dom_sf"/>
</dbReference>
<dbReference type="Gene3D" id="3.30.200.20">
    <property type="entry name" value="Phosphorylase Kinase, domain 1"/>
    <property type="match status" value="1"/>
</dbReference>
<keyword evidence="9" id="KW-0067">ATP-binding</keyword>
<dbReference type="EMBL" id="CAXAMN010012891">
    <property type="protein sequence ID" value="CAK9039277.1"/>
    <property type="molecule type" value="Genomic_DNA"/>
</dbReference>
<dbReference type="InterPro" id="IPR036390">
    <property type="entry name" value="WH_DNA-bd_sf"/>
</dbReference>
<dbReference type="SUPFAM" id="SSF46785">
    <property type="entry name" value="Winged helix' DNA-binding domain"/>
    <property type="match status" value="1"/>
</dbReference>
<dbReference type="InterPro" id="IPR036388">
    <property type="entry name" value="WH-like_DNA-bd_sf"/>
</dbReference>
<evidence type="ECO:0000313" key="15">
    <source>
        <dbReference type="EMBL" id="CAK9039277.1"/>
    </source>
</evidence>
<protein>
    <recommendedName>
        <fullName evidence="3">non-specific serine/threonine protein kinase</fullName>
        <ecNumber evidence="3">2.7.11.1</ecNumber>
    </recommendedName>
</protein>
<feature type="domain" description="Protein kinase" evidence="14">
    <location>
        <begin position="93"/>
        <end position="283"/>
    </location>
</feature>
<dbReference type="PANTHER" id="PTHR45852">
    <property type="entry name" value="SER/THR-PROTEIN KINASE RIO2"/>
    <property type="match status" value="1"/>
</dbReference>
<keyword evidence="8" id="KW-0418">Kinase</keyword>
<evidence type="ECO:0000256" key="3">
    <source>
        <dbReference type="ARBA" id="ARBA00012513"/>
    </source>
</evidence>
<dbReference type="PROSITE" id="PS50011">
    <property type="entry name" value="PROTEIN_KINASE_DOM"/>
    <property type="match status" value="1"/>
</dbReference>
<dbReference type="Pfam" id="PF09202">
    <property type="entry name" value="Rio2_N"/>
    <property type="match status" value="1"/>
</dbReference>
<dbReference type="CDD" id="cd05144">
    <property type="entry name" value="RIO2_C"/>
    <property type="match status" value="1"/>
</dbReference>
<dbReference type="SUPFAM" id="SSF56112">
    <property type="entry name" value="Protein kinase-like (PK-like)"/>
    <property type="match status" value="1"/>
</dbReference>
<accession>A0ABP0LLP3</accession>
<dbReference type="GO" id="GO:0016301">
    <property type="term" value="F:kinase activity"/>
    <property type="evidence" value="ECO:0007669"/>
    <property type="project" value="UniProtKB-KW"/>
</dbReference>
<evidence type="ECO:0000256" key="10">
    <source>
        <dbReference type="ARBA" id="ARBA00022842"/>
    </source>
</evidence>
<evidence type="ECO:0000256" key="11">
    <source>
        <dbReference type="ARBA" id="ARBA00047899"/>
    </source>
</evidence>
<keyword evidence="16" id="KW-1185">Reference proteome</keyword>
<comment type="cofactor">
    <cofactor evidence="1">
        <name>Mg(2+)</name>
        <dbReference type="ChEBI" id="CHEBI:18420"/>
    </cofactor>
</comment>
<organism evidence="15 16">
    <name type="scientific">Durusdinium trenchii</name>
    <dbReference type="NCBI Taxonomy" id="1381693"/>
    <lineage>
        <taxon>Eukaryota</taxon>
        <taxon>Sar</taxon>
        <taxon>Alveolata</taxon>
        <taxon>Dinophyceae</taxon>
        <taxon>Suessiales</taxon>
        <taxon>Symbiodiniaceae</taxon>
        <taxon>Durusdinium</taxon>
    </lineage>
</organism>
<gene>
    <name evidence="15" type="ORF">CCMP2556_LOCUS21355</name>
</gene>
<reference evidence="15 16" key="1">
    <citation type="submission" date="2024-02" db="EMBL/GenBank/DDBJ databases">
        <authorList>
            <person name="Chen Y."/>
            <person name="Shah S."/>
            <person name="Dougan E. K."/>
            <person name="Thang M."/>
            <person name="Chan C."/>
        </authorList>
    </citation>
    <scope>NUCLEOTIDE SEQUENCE [LARGE SCALE GENOMIC DNA]</scope>
</reference>
<dbReference type="PANTHER" id="PTHR45852:SF1">
    <property type="entry name" value="SERINE_THREONINE-PROTEIN KINASE RIO2"/>
    <property type="match status" value="1"/>
</dbReference>
<keyword evidence="4" id="KW-0723">Serine/threonine-protein kinase</keyword>
<dbReference type="Gene3D" id="1.10.510.10">
    <property type="entry name" value="Transferase(Phosphotransferase) domain 1"/>
    <property type="match status" value="1"/>
</dbReference>
<keyword evidence="10" id="KW-0460">Magnesium</keyword>
<evidence type="ECO:0000256" key="8">
    <source>
        <dbReference type="ARBA" id="ARBA00022777"/>
    </source>
</evidence>
<dbReference type="Gene3D" id="1.10.10.10">
    <property type="entry name" value="Winged helix-like DNA-binding domain superfamily/Winged helix DNA-binding domain"/>
    <property type="match status" value="1"/>
</dbReference>
<comment type="caution">
    <text evidence="15">The sequence shown here is derived from an EMBL/GenBank/DDBJ whole genome shotgun (WGS) entry which is preliminary data.</text>
</comment>
<dbReference type="SMART" id="SM00090">
    <property type="entry name" value="RIO"/>
    <property type="match status" value="1"/>
</dbReference>
<comment type="similarity">
    <text evidence="2">Belongs to the protein kinase superfamily. RIO-type Ser/Thr kinase family.</text>
</comment>
<feature type="region of interest" description="Disordered" evidence="13">
    <location>
        <begin position="253"/>
        <end position="283"/>
    </location>
</feature>